<proteinExistence type="predicted"/>
<accession>A0A0A9X4J9</accession>
<dbReference type="EMBL" id="GBHO01027992">
    <property type="protein sequence ID" value="JAG15612.1"/>
    <property type="molecule type" value="Transcribed_RNA"/>
</dbReference>
<sequence length="269" mass="30685">MGGIGKYSGNRDKGAGEAGGIDETASRDNDTRRQQELRVCAQKTLIERVQEYLERVGNGVEGAVYAVRKCQQMQEMAIWKRRIIDAFVEVCDTTHENPVLPTLLLALGSMFEHSQQADTTLDYPLYRYCVECGVVDRLKGLSSMHVDYQLSVTQLVILSRILLLQYFGEFVAVGEDDALDTQRLNTALFQRGIVNDNLNEQYIETMNTISGYHHPILDVIYFYQEVERLYKLNEPIPSSILQKLDQVVDGIKRPVQSKTLELLERTRIF</sequence>
<feature type="compositionally biased region" description="Basic and acidic residues" evidence="1">
    <location>
        <begin position="24"/>
        <end position="33"/>
    </location>
</feature>
<reference evidence="2" key="1">
    <citation type="journal article" date="2014" name="PLoS ONE">
        <title>Transcriptome-Based Identification of ABC Transporters in the Western Tarnished Plant Bug Lygus hesperus.</title>
        <authorList>
            <person name="Hull J.J."/>
            <person name="Chaney K."/>
            <person name="Geib S.M."/>
            <person name="Fabrick J.A."/>
            <person name="Brent C.S."/>
            <person name="Walsh D."/>
            <person name="Lavine L.C."/>
        </authorList>
    </citation>
    <scope>NUCLEOTIDE SEQUENCE</scope>
</reference>
<evidence type="ECO:0000256" key="1">
    <source>
        <dbReference type="SAM" id="MobiDB-lite"/>
    </source>
</evidence>
<organism evidence="2">
    <name type="scientific">Lygus hesperus</name>
    <name type="common">Western plant bug</name>
    <dbReference type="NCBI Taxonomy" id="30085"/>
    <lineage>
        <taxon>Eukaryota</taxon>
        <taxon>Metazoa</taxon>
        <taxon>Ecdysozoa</taxon>
        <taxon>Arthropoda</taxon>
        <taxon>Hexapoda</taxon>
        <taxon>Insecta</taxon>
        <taxon>Pterygota</taxon>
        <taxon>Neoptera</taxon>
        <taxon>Paraneoptera</taxon>
        <taxon>Hemiptera</taxon>
        <taxon>Heteroptera</taxon>
        <taxon>Panheteroptera</taxon>
        <taxon>Cimicomorpha</taxon>
        <taxon>Miridae</taxon>
        <taxon>Mirini</taxon>
        <taxon>Lygus</taxon>
    </lineage>
</organism>
<keyword evidence="2" id="KW-0418">Kinase</keyword>
<evidence type="ECO:0000313" key="2">
    <source>
        <dbReference type="EMBL" id="JAG15612.1"/>
    </source>
</evidence>
<keyword evidence="2" id="KW-0808">Transferase</keyword>
<protein>
    <submittedName>
        <fullName evidence="2">Microtubule-associated serine/threonine-protein kinase 4</fullName>
    </submittedName>
</protein>
<name>A0A0A9X4J9_LYGHE</name>
<dbReference type="GO" id="GO:0016301">
    <property type="term" value="F:kinase activity"/>
    <property type="evidence" value="ECO:0007669"/>
    <property type="project" value="UniProtKB-KW"/>
</dbReference>
<gene>
    <name evidence="2" type="primary">MAST4_1</name>
    <name evidence="2" type="ORF">CM83_102036</name>
</gene>
<feature type="region of interest" description="Disordered" evidence="1">
    <location>
        <begin position="1"/>
        <end position="33"/>
    </location>
</feature>
<reference evidence="2" key="2">
    <citation type="submission" date="2014-07" db="EMBL/GenBank/DDBJ databases">
        <authorList>
            <person name="Hull J."/>
        </authorList>
    </citation>
    <scope>NUCLEOTIDE SEQUENCE</scope>
</reference>
<dbReference type="AlphaFoldDB" id="A0A0A9X4J9"/>